<keyword evidence="1" id="KW-0255">Endonuclease</keyword>
<protein>
    <submittedName>
        <fullName evidence="1">Endonuclease</fullName>
    </submittedName>
</protein>
<keyword evidence="1" id="KW-0378">Hydrolase</keyword>
<comment type="caution">
    <text evidence="1">The sequence shown here is derived from an EMBL/GenBank/DDBJ whole genome shotgun (WGS) entry which is preliminary data.</text>
</comment>
<sequence>MSNFILYIVTDSNRKHFEIGFSTDIMTTVMKLQKFNSLIFNQRPSLNRIIYTEAFPSLEAAKKKIDELQHFTAMQIERLIRKSNPNWNNLFPQPHRDFAKRGASYAA</sequence>
<dbReference type="Proteomes" id="UP001244640">
    <property type="component" value="Unassembled WGS sequence"/>
</dbReference>
<accession>A0ABU0U4N5</accession>
<evidence type="ECO:0000313" key="1">
    <source>
        <dbReference type="EMBL" id="MDQ1149922.1"/>
    </source>
</evidence>
<name>A0ABU0U4N5_9SPHI</name>
<evidence type="ECO:0000313" key="2">
    <source>
        <dbReference type="Proteomes" id="UP001244640"/>
    </source>
</evidence>
<reference evidence="1 2" key="1">
    <citation type="submission" date="2023-07" db="EMBL/GenBank/DDBJ databases">
        <title>Functional and genomic diversity of the sorghum phyllosphere microbiome.</title>
        <authorList>
            <person name="Shade A."/>
        </authorList>
    </citation>
    <scope>NUCLEOTIDE SEQUENCE [LARGE SCALE GENOMIC DNA]</scope>
    <source>
        <strain evidence="1 2">SORGH_AS_0892</strain>
    </source>
</reference>
<gene>
    <name evidence="1" type="ORF">QE382_001906</name>
</gene>
<keyword evidence="1" id="KW-0540">Nuclease</keyword>
<dbReference type="GO" id="GO:0004519">
    <property type="term" value="F:endonuclease activity"/>
    <property type="evidence" value="ECO:0007669"/>
    <property type="project" value="UniProtKB-KW"/>
</dbReference>
<organism evidence="1 2">
    <name type="scientific">Sphingobacterium zeae</name>
    <dbReference type="NCBI Taxonomy" id="1776859"/>
    <lineage>
        <taxon>Bacteria</taxon>
        <taxon>Pseudomonadati</taxon>
        <taxon>Bacteroidota</taxon>
        <taxon>Sphingobacteriia</taxon>
        <taxon>Sphingobacteriales</taxon>
        <taxon>Sphingobacteriaceae</taxon>
        <taxon>Sphingobacterium</taxon>
    </lineage>
</organism>
<keyword evidence="2" id="KW-1185">Reference proteome</keyword>
<dbReference type="RefSeq" id="WP_307185677.1">
    <property type="nucleotide sequence ID" value="NZ_JAUTBA010000001.1"/>
</dbReference>
<proteinExistence type="predicted"/>
<dbReference type="EMBL" id="JAUTBA010000001">
    <property type="protein sequence ID" value="MDQ1149922.1"/>
    <property type="molecule type" value="Genomic_DNA"/>
</dbReference>